<evidence type="ECO:0000313" key="1">
    <source>
        <dbReference type="EMBL" id="KAK6766526.1"/>
    </source>
</evidence>
<proteinExistence type="predicted"/>
<dbReference type="EMBL" id="JAVFWL010000006">
    <property type="protein sequence ID" value="KAK6766526.1"/>
    <property type="molecule type" value="Genomic_DNA"/>
</dbReference>
<dbReference type="Proteomes" id="UP001303046">
    <property type="component" value="Unassembled WGS sequence"/>
</dbReference>
<sequence>MGRVALITGTSMYDKVGVDKDVIRELADKAISISTPNTMAASEGTGLGHDFQTTLIHTLQSRWDRKPTISFGRRSPAPGVPLV</sequence>
<gene>
    <name evidence="1" type="primary">Necator_chrX.g26219</name>
    <name evidence="1" type="ORF">RB195_026053</name>
</gene>
<evidence type="ECO:0000313" key="2">
    <source>
        <dbReference type="Proteomes" id="UP001303046"/>
    </source>
</evidence>
<organism evidence="1 2">
    <name type="scientific">Necator americanus</name>
    <name type="common">Human hookworm</name>
    <dbReference type="NCBI Taxonomy" id="51031"/>
    <lineage>
        <taxon>Eukaryota</taxon>
        <taxon>Metazoa</taxon>
        <taxon>Ecdysozoa</taxon>
        <taxon>Nematoda</taxon>
        <taxon>Chromadorea</taxon>
        <taxon>Rhabditida</taxon>
        <taxon>Rhabditina</taxon>
        <taxon>Rhabditomorpha</taxon>
        <taxon>Strongyloidea</taxon>
        <taxon>Ancylostomatidae</taxon>
        <taxon>Bunostominae</taxon>
        <taxon>Necator</taxon>
    </lineage>
</organism>
<accession>A0ABR1EX99</accession>
<reference evidence="1 2" key="1">
    <citation type="submission" date="2023-08" db="EMBL/GenBank/DDBJ databases">
        <title>A Necator americanus chromosomal reference genome.</title>
        <authorList>
            <person name="Ilik V."/>
            <person name="Petrzelkova K.J."/>
            <person name="Pardy F."/>
            <person name="Fuh T."/>
            <person name="Niatou-Singa F.S."/>
            <person name="Gouil Q."/>
            <person name="Baker L."/>
            <person name="Ritchie M.E."/>
            <person name="Jex A.R."/>
            <person name="Gazzola D."/>
            <person name="Li H."/>
            <person name="Toshio Fujiwara R."/>
            <person name="Zhan B."/>
            <person name="Aroian R.V."/>
            <person name="Pafco B."/>
            <person name="Schwarz E.M."/>
        </authorList>
    </citation>
    <scope>NUCLEOTIDE SEQUENCE [LARGE SCALE GENOMIC DNA]</scope>
    <source>
        <strain evidence="1 2">Aroian</strain>
        <tissue evidence="1">Whole animal</tissue>
    </source>
</reference>
<protein>
    <submittedName>
        <fullName evidence="1">Uncharacterized protein</fullName>
    </submittedName>
</protein>
<keyword evidence="2" id="KW-1185">Reference proteome</keyword>
<comment type="caution">
    <text evidence="1">The sequence shown here is derived from an EMBL/GenBank/DDBJ whole genome shotgun (WGS) entry which is preliminary data.</text>
</comment>
<name>A0ABR1EX99_NECAM</name>